<dbReference type="PANTHER" id="PTHR31595">
    <property type="entry name" value="LONG-CHAIN-ALCOHOL O-FATTY-ACYLTRANSFERASE 3-RELATED"/>
    <property type="match status" value="1"/>
</dbReference>
<dbReference type="eggNOG" id="ENOG502S7Z7">
    <property type="taxonomic scope" value="Eukaryota"/>
</dbReference>
<keyword evidence="1" id="KW-1133">Transmembrane helix</keyword>
<evidence type="ECO:0000313" key="2">
    <source>
        <dbReference type="EMBL" id="EFJ41474.1"/>
    </source>
</evidence>
<reference evidence="2 3" key="1">
    <citation type="journal article" date="2010" name="Science">
        <title>Genomic analysis of organismal complexity in the multicellular green alga Volvox carteri.</title>
        <authorList>
            <person name="Prochnik S.E."/>
            <person name="Umen J."/>
            <person name="Nedelcu A.M."/>
            <person name="Hallmann A."/>
            <person name="Miller S.M."/>
            <person name="Nishii I."/>
            <person name="Ferris P."/>
            <person name="Kuo A."/>
            <person name="Mitros T."/>
            <person name="Fritz-Laylin L.K."/>
            <person name="Hellsten U."/>
            <person name="Chapman J."/>
            <person name="Simakov O."/>
            <person name="Rensing S.A."/>
            <person name="Terry A."/>
            <person name="Pangilinan J."/>
            <person name="Kapitonov V."/>
            <person name="Jurka J."/>
            <person name="Salamov A."/>
            <person name="Shapiro H."/>
            <person name="Schmutz J."/>
            <person name="Grimwood J."/>
            <person name="Lindquist E."/>
            <person name="Lucas S."/>
            <person name="Grigoriev I.V."/>
            <person name="Schmitt R."/>
            <person name="Kirk D."/>
            <person name="Rokhsar D.S."/>
        </authorList>
    </citation>
    <scope>NUCLEOTIDE SEQUENCE [LARGE SCALE GENOMIC DNA]</scope>
    <source>
        <strain evidence="3">f. Nagariensis / Eve</strain>
    </source>
</reference>
<dbReference type="PANTHER" id="PTHR31595:SF57">
    <property type="entry name" value="OS04G0481900 PROTEIN"/>
    <property type="match status" value="1"/>
</dbReference>
<feature type="transmembrane region" description="Helical" evidence="1">
    <location>
        <begin position="135"/>
        <end position="156"/>
    </location>
</feature>
<keyword evidence="1" id="KW-0812">Transmembrane</keyword>
<proteinExistence type="predicted"/>
<dbReference type="KEGG" id="vcn:VOLCADRAFT_107677"/>
<dbReference type="AlphaFoldDB" id="D8UFK8"/>
<dbReference type="GO" id="GO:0006629">
    <property type="term" value="P:lipid metabolic process"/>
    <property type="evidence" value="ECO:0007669"/>
    <property type="project" value="InterPro"/>
</dbReference>
<sequence>MSGGVCKSRGAINTYILTSIHTVSISMTPCGLPQGEVLGKAVIVCSISATVLFKPCPWFFDKDTEPLQVFCITFIVSWLGLFKVLAFCWGRAPLRESMTVAQIAASLALPLFPKPVTRKKAAPEGRLQDSAGSGAALVATWLGKTALGVVVVLSYMEYRDVVPAVLKHYLLAFTLYSMSGILMDGPAALVVALLELPVLPTFDQPWMSWGSSGGVVRVYVWCLGLHLVFFVSGAVHEYMAWLLTGSNRISWKWTVFFWIQAPLLTLESLAGRAMRRAGLQLPRPVAIVLTHLVLQSLAYDLFFGYMEEQGISLKVVGAISDCIWAVLRPLQAALMT</sequence>
<evidence type="ECO:0000313" key="3">
    <source>
        <dbReference type="Proteomes" id="UP000001058"/>
    </source>
</evidence>
<evidence type="ECO:0008006" key="4">
    <source>
        <dbReference type="Google" id="ProtNLM"/>
    </source>
</evidence>
<organism evidence="3">
    <name type="scientific">Volvox carteri f. nagariensis</name>
    <dbReference type="NCBI Taxonomy" id="3068"/>
    <lineage>
        <taxon>Eukaryota</taxon>
        <taxon>Viridiplantae</taxon>
        <taxon>Chlorophyta</taxon>
        <taxon>core chlorophytes</taxon>
        <taxon>Chlorophyceae</taxon>
        <taxon>CS clade</taxon>
        <taxon>Chlamydomonadales</taxon>
        <taxon>Volvocaceae</taxon>
        <taxon>Volvox</taxon>
    </lineage>
</organism>
<evidence type="ECO:0000256" key="1">
    <source>
        <dbReference type="SAM" id="Phobius"/>
    </source>
</evidence>
<name>D8UFK8_VOLCA</name>
<dbReference type="Proteomes" id="UP000001058">
    <property type="component" value="Unassembled WGS sequence"/>
</dbReference>
<dbReference type="GO" id="GO:0008374">
    <property type="term" value="F:O-acyltransferase activity"/>
    <property type="evidence" value="ECO:0007669"/>
    <property type="project" value="InterPro"/>
</dbReference>
<keyword evidence="1" id="KW-0472">Membrane</keyword>
<dbReference type="STRING" id="3068.D8UFK8"/>
<feature type="transmembrane region" description="Helical" evidence="1">
    <location>
        <begin position="215"/>
        <end position="235"/>
    </location>
</feature>
<protein>
    <recommendedName>
        <fullName evidence="4">Wax synthase domain-containing protein</fullName>
    </recommendedName>
</protein>
<dbReference type="InterPro" id="IPR044851">
    <property type="entry name" value="Wax_synthase"/>
</dbReference>
<dbReference type="RefSeq" id="XP_002957419.1">
    <property type="nucleotide sequence ID" value="XM_002957373.1"/>
</dbReference>
<dbReference type="GeneID" id="9626870"/>
<feature type="transmembrane region" description="Helical" evidence="1">
    <location>
        <begin position="67"/>
        <end position="89"/>
    </location>
</feature>
<feature type="transmembrane region" description="Helical" evidence="1">
    <location>
        <begin position="168"/>
        <end position="194"/>
    </location>
</feature>
<dbReference type="InParanoid" id="D8UFK8"/>
<keyword evidence="3" id="KW-1185">Reference proteome</keyword>
<accession>D8UFK8</accession>
<dbReference type="OrthoDB" id="1077582at2759"/>
<gene>
    <name evidence="2" type="ORF">VOLCADRAFT_107677</name>
</gene>
<dbReference type="EMBL" id="GL378394">
    <property type="protein sequence ID" value="EFJ41474.1"/>
    <property type="molecule type" value="Genomic_DNA"/>
</dbReference>